<reference evidence="3" key="1">
    <citation type="journal article" date="2019" name="Int. J. Syst. Evol. Microbiol.">
        <title>The Global Catalogue of Microorganisms (GCM) 10K type strain sequencing project: providing services to taxonomists for standard genome sequencing and annotation.</title>
        <authorList>
            <consortium name="The Broad Institute Genomics Platform"/>
            <consortium name="The Broad Institute Genome Sequencing Center for Infectious Disease"/>
            <person name="Wu L."/>
            <person name="Ma J."/>
        </authorList>
    </citation>
    <scope>NUCLEOTIDE SEQUENCE [LARGE SCALE GENOMIC DNA]</scope>
    <source>
        <strain evidence="3">NBRC 111980</strain>
    </source>
</reference>
<dbReference type="Proteomes" id="UP001156670">
    <property type="component" value="Unassembled WGS sequence"/>
</dbReference>
<feature type="domain" description="DUF6968" evidence="1">
    <location>
        <begin position="11"/>
        <end position="96"/>
    </location>
</feature>
<dbReference type="InterPro" id="IPR054241">
    <property type="entry name" value="DUF6968"/>
</dbReference>
<organism evidence="2 3">
    <name type="scientific">Dyella acidisoli</name>
    <dbReference type="NCBI Taxonomy" id="1867834"/>
    <lineage>
        <taxon>Bacteria</taxon>
        <taxon>Pseudomonadati</taxon>
        <taxon>Pseudomonadota</taxon>
        <taxon>Gammaproteobacteria</taxon>
        <taxon>Lysobacterales</taxon>
        <taxon>Rhodanobacteraceae</taxon>
        <taxon>Dyella</taxon>
    </lineage>
</organism>
<dbReference type="Pfam" id="PF22302">
    <property type="entry name" value="DUF6968"/>
    <property type="match status" value="1"/>
</dbReference>
<dbReference type="EMBL" id="BSOB01000061">
    <property type="protein sequence ID" value="GLQ95250.1"/>
    <property type="molecule type" value="Genomic_DNA"/>
</dbReference>
<protein>
    <recommendedName>
        <fullName evidence="1">DUF6968 domain-containing protein</fullName>
    </recommendedName>
</protein>
<evidence type="ECO:0000259" key="1">
    <source>
        <dbReference type="Pfam" id="PF22302"/>
    </source>
</evidence>
<evidence type="ECO:0000313" key="3">
    <source>
        <dbReference type="Proteomes" id="UP001156670"/>
    </source>
</evidence>
<gene>
    <name evidence="2" type="ORF">GCM10007901_42050</name>
</gene>
<accession>A0ABQ5XXU5</accession>
<name>A0ABQ5XXU5_9GAMM</name>
<proteinExistence type="predicted"/>
<keyword evidence="3" id="KW-1185">Reference proteome</keyword>
<sequence>MKLEKVNSVIAKRTLQAKDGREIEIIFGTPEEFPDGKDFYCPFQVIGLGDERVRYAGGVDSMQALLLALKKLSYYITSRDEVMNGEVQWLGEPDLGLLPAYQDDLD</sequence>
<comment type="caution">
    <text evidence="2">The sequence shown here is derived from an EMBL/GenBank/DDBJ whole genome shotgun (WGS) entry which is preliminary data.</text>
</comment>
<dbReference type="RefSeq" id="WP_284322937.1">
    <property type="nucleotide sequence ID" value="NZ_BSOB01000061.1"/>
</dbReference>
<evidence type="ECO:0000313" key="2">
    <source>
        <dbReference type="EMBL" id="GLQ95250.1"/>
    </source>
</evidence>